<evidence type="ECO:0000256" key="1">
    <source>
        <dbReference type="ARBA" id="ARBA00022603"/>
    </source>
</evidence>
<dbReference type="SUPFAM" id="SSF53335">
    <property type="entry name" value="S-adenosyl-L-methionine-dependent methyltransferases"/>
    <property type="match status" value="1"/>
</dbReference>
<dbReference type="Pfam" id="PF03492">
    <property type="entry name" value="Methyltransf_7"/>
    <property type="match status" value="1"/>
</dbReference>
<name>A0AAV5K2H7_9ROSI</name>
<reference evidence="5 6" key="1">
    <citation type="journal article" date="2021" name="Commun. Biol.">
        <title>The genome of Shorea leprosula (Dipterocarpaceae) highlights the ecological relevance of drought in aseasonal tropical rainforests.</title>
        <authorList>
            <person name="Ng K.K.S."/>
            <person name="Kobayashi M.J."/>
            <person name="Fawcett J.A."/>
            <person name="Hatakeyama M."/>
            <person name="Paape T."/>
            <person name="Ng C.H."/>
            <person name="Ang C.C."/>
            <person name="Tnah L.H."/>
            <person name="Lee C.T."/>
            <person name="Nishiyama T."/>
            <person name="Sese J."/>
            <person name="O'Brien M.J."/>
            <person name="Copetti D."/>
            <person name="Mohd Noor M.I."/>
            <person name="Ong R.C."/>
            <person name="Putra M."/>
            <person name="Sireger I.Z."/>
            <person name="Indrioko S."/>
            <person name="Kosugi Y."/>
            <person name="Izuno A."/>
            <person name="Isagi Y."/>
            <person name="Lee S.L."/>
            <person name="Shimizu K.K."/>
        </authorList>
    </citation>
    <scope>NUCLEOTIDE SEQUENCE [LARGE SCALE GENOMIC DNA]</scope>
    <source>
        <strain evidence="5">214</strain>
    </source>
</reference>
<dbReference type="Proteomes" id="UP001054252">
    <property type="component" value="Unassembled WGS sequence"/>
</dbReference>
<dbReference type="Gene3D" id="1.10.1200.270">
    <property type="entry name" value="Methyltransferase, alpha-helical capping domain"/>
    <property type="match status" value="1"/>
</dbReference>
<comment type="caution">
    <text evidence="5">The sequence shown here is derived from an EMBL/GenBank/DDBJ whole genome shotgun (WGS) entry which is preliminary data.</text>
</comment>
<dbReference type="InterPro" id="IPR005299">
    <property type="entry name" value="MeTrfase_7"/>
</dbReference>
<accession>A0AAV5K2H7</accession>
<keyword evidence="1" id="KW-0489">Methyltransferase</keyword>
<dbReference type="GO" id="GO:0032259">
    <property type="term" value="P:methylation"/>
    <property type="evidence" value="ECO:0007669"/>
    <property type="project" value="UniProtKB-KW"/>
</dbReference>
<keyword evidence="3" id="KW-0479">Metal-binding</keyword>
<dbReference type="PANTHER" id="PTHR31009">
    <property type="entry name" value="S-ADENOSYL-L-METHIONINE:CARBOXYL METHYLTRANSFERASE FAMILY PROTEIN"/>
    <property type="match status" value="1"/>
</dbReference>
<keyword evidence="4" id="KW-0460">Magnesium</keyword>
<dbReference type="Gene3D" id="3.40.50.150">
    <property type="entry name" value="Vaccinia Virus protein VP39"/>
    <property type="match status" value="1"/>
</dbReference>
<evidence type="ECO:0000256" key="3">
    <source>
        <dbReference type="ARBA" id="ARBA00022723"/>
    </source>
</evidence>
<dbReference type="EMBL" id="BPVZ01000056">
    <property type="protein sequence ID" value="GKV21128.1"/>
    <property type="molecule type" value="Genomic_DNA"/>
</dbReference>
<protein>
    <recommendedName>
        <fullName evidence="7">SAM dependent carboxyl methyltransferase</fullName>
    </recommendedName>
</protein>
<proteinExistence type="predicted"/>
<evidence type="ECO:0000313" key="5">
    <source>
        <dbReference type="EMBL" id="GKV21128.1"/>
    </source>
</evidence>
<keyword evidence="2" id="KW-0808">Transferase</keyword>
<dbReference type="InterPro" id="IPR042086">
    <property type="entry name" value="MeTrfase_capping"/>
</dbReference>
<evidence type="ECO:0000313" key="6">
    <source>
        <dbReference type="Proteomes" id="UP001054252"/>
    </source>
</evidence>
<dbReference type="InterPro" id="IPR029063">
    <property type="entry name" value="SAM-dependent_MTases_sf"/>
</dbReference>
<evidence type="ECO:0008006" key="7">
    <source>
        <dbReference type="Google" id="ProtNLM"/>
    </source>
</evidence>
<evidence type="ECO:0000256" key="4">
    <source>
        <dbReference type="ARBA" id="ARBA00022842"/>
    </source>
</evidence>
<gene>
    <name evidence="5" type="ORF">SLEP1_g31136</name>
</gene>
<organism evidence="5 6">
    <name type="scientific">Rubroshorea leprosula</name>
    <dbReference type="NCBI Taxonomy" id="152421"/>
    <lineage>
        <taxon>Eukaryota</taxon>
        <taxon>Viridiplantae</taxon>
        <taxon>Streptophyta</taxon>
        <taxon>Embryophyta</taxon>
        <taxon>Tracheophyta</taxon>
        <taxon>Spermatophyta</taxon>
        <taxon>Magnoliopsida</taxon>
        <taxon>eudicotyledons</taxon>
        <taxon>Gunneridae</taxon>
        <taxon>Pentapetalae</taxon>
        <taxon>rosids</taxon>
        <taxon>malvids</taxon>
        <taxon>Malvales</taxon>
        <taxon>Dipterocarpaceae</taxon>
        <taxon>Rubroshorea</taxon>
    </lineage>
</organism>
<keyword evidence="6" id="KW-1185">Reference proteome</keyword>
<dbReference type="GO" id="GO:0008168">
    <property type="term" value="F:methyltransferase activity"/>
    <property type="evidence" value="ECO:0007669"/>
    <property type="project" value="UniProtKB-KW"/>
</dbReference>
<evidence type="ECO:0000256" key="2">
    <source>
        <dbReference type="ARBA" id="ARBA00022679"/>
    </source>
</evidence>
<sequence length="168" mass="19087">MLFLKSRYDEMILGGQMLLTIVGNAWESNSPDDKSCTVWELLGNTLYDMVLEGFIEEPKLDEFNLPYYAPAEEEVKKAVEAEVSFDIRELETYKMDWDSSASSEIGLQGKSVAGSIRAIAESLFASHFADVNMDDLFERYAKKVTEYFEVVKGQCTTMLISMTKELEK</sequence>
<dbReference type="AlphaFoldDB" id="A0AAV5K2H7"/>
<dbReference type="GO" id="GO:0046872">
    <property type="term" value="F:metal ion binding"/>
    <property type="evidence" value="ECO:0007669"/>
    <property type="project" value="UniProtKB-KW"/>
</dbReference>